<comment type="cofactor">
    <cofactor evidence="12">
        <name>Mn(2+)</name>
        <dbReference type="ChEBI" id="CHEBI:29035"/>
    </cofactor>
</comment>
<evidence type="ECO:0000256" key="7">
    <source>
        <dbReference type="ARBA" id="ARBA00022989"/>
    </source>
</evidence>
<keyword evidence="6 12" id="KW-0735">Signal-anchor</keyword>
<evidence type="ECO:0000256" key="9">
    <source>
        <dbReference type="ARBA" id="ARBA00023180"/>
    </source>
</evidence>
<dbReference type="Proteomes" id="UP000031668">
    <property type="component" value="Unassembled WGS sequence"/>
</dbReference>
<gene>
    <name evidence="14" type="ORF">RF11_08748</name>
</gene>
<comment type="pathway">
    <text evidence="12">Protein modification; protein glycosylation.</text>
</comment>
<dbReference type="EC" id="2.4.1.135" evidence="3 12"/>
<dbReference type="InterPro" id="IPR005027">
    <property type="entry name" value="Glyco_trans_43"/>
</dbReference>
<keyword evidence="13" id="KW-0732">Signal</keyword>
<keyword evidence="8" id="KW-0472">Membrane</keyword>
<comment type="catalytic activity">
    <reaction evidence="10 12">
        <text>3-O-(beta-D-galactosyl-(1-&gt;3)-beta-D-galactosyl-(1-&gt;4)-beta-D-xylosyl)-L-seryl-[protein] + UDP-alpha-D-glucuronate = 3-O-(beta-D-GlcA-(1-&gt;3)-beta-D-Gal-(1-&gt;3)-beta-D-Gal-(1-&gt;4)-beta-D-Xyl)-L-seryl-[protein] + UDP + H(+)</text>
        <dbReference type="Rhea" id="RHEA:24168"/>
        <dbReference type="Rhea" id="RHEA-COMP:12571"/>
        <dbReference type="Rhea" id="RHEA-COMP:12573"/>
        <dbReference type="ChEBI" id="CHEBI:15378"/>
        <dbReference type="ChEBI" id="CHEBI:58052"/>
        <dbReference type="ChEBI" id="CHEBI:58223"/>
        <dbReference type="ChEBI" id="CHEBI:132090"/>
        <dbReference type="ChEBI" id="CHEBI:132093"/>
        <dbReference type="EC" id="2.4.1.135"/>
    </reaction>
</comment>
<dbReference type="EMBL" id="JWZT01003614">
    <property type="protein sequence ID" value="KII66087.1"/>
    <property type="molecule type" value="Genomic_DNA"/>
</dbReference>
<keyword evidence="5" id="KW-0812">Transmembrane</keyword>
<accession>A0A0C2MWV8</accession>
<evidence type="ECO:0000256" key="10">
    <source>
        <dbReference type="ARBA" id="ARBA00047979"/>
    </source>
</evidence>
<reference evidence="14 15" key="1">
    <citation type="journal article" date="2014" name="Genome Biol. Evol.">
        <title>The genome of the myxosporean Thelohanellus kitauei shows adaptations to nutrient acquisition within its fish host.</title>
        <authorList>
            <person name="Yang Y."/>
            <person name="Xiong J."/>
            <person name="Zhou Z."/>
            <person name="Huo F."/>
            <person name="Miao W."/>
            <person name="Ran C."/>
            <person name="Liu Y."/>
            <person name="Zhang J."/>
            <person name="Feng J."/>
            <person name="Wang M."/>
            <person name="Wang M."/>
            <person name="Wang L."/>
            <person name="Yao B."/>
        </authorList>
    </citation>
    <scope>NUCLEOTIDE SEQUENCE [LARGE SCALE GENOMIC DNA]</scope>
    <source>
        <strain evidence="14">Wuqing</strain>
    </source>
</reference>
<keyword evidence="7" id="KW-1133">Transmembrane helix</keyword>
<feature type="active site" description="Proton donor/acceptor" evidence="11">
    <location>
        <position position="203"/>
    </location>
</feature>
<keyword evidence="15" id="KW-1185">Reference proteome</keyword>
<evidence type="ECO:0000256" key="13">
    <source>
        <dbReference type="SAM" id="SignalP"/>
    </source>
</evidence>
<evidence type="ECO:0000256" key="2">
    <source>
        <dbReference type="ARBA" id="ARBA00007706"/>
    </source>
</evidence>
<comment type="caution">
    <text evidence="14">The sequence shown here is derived from an EMBL/GenBank/DDBJ whole genome shotgun (WGS) entry which is preliminary data.</text>
</comment>
<comment type="similarity">
    <text evidence="2 12">Belongs to the glycosyltransferase 43 family.</text>
</comment>
<comment type="subcellular location">
    <subcellularLocation>
        <location evidence="12">Golgi apparatus membrane</location>
        <topology evidence="12">Single-pass type II membrane protein</topology>
    </subcellularLocation>
    <subcellularLocation>
        <location evidence="1">Membrane</location>
        <topology evidence="1">Single-pass type II membrane protein</topology>
    </subcellularLocation>
</comment>
<dbReference type="GO" id="GO:0050650">
    <property type="term" value="P:chondroitin sulfate proteoglycan biosynthetic process"/>
    <property type="evidence" value="ECO:0007669"/>
    <property type="project" value="TreeGrafter"/>
</dbReference>
<name>A0A0C2MWV8_THEKT</name>
<dbReference type="OrthoDB" id="675023at2759"/>
<evidence type="ECO:0000256" key="3">
    <source>
        <dbReference type="ARBA" id="ARBA00012641"/>
    </source>
</evidence>
<evidence type="ECO:0000256" key="5">
    <source>
        <dbReference type="ARBA" id="ARBA00022692"/>
    </source>
</evidence>
<evidence type="ECO:0000256" key="1">
    <source>
        <dbReference type="ARBA" id="ARBA00004606"/>
    </source>
</evidence>
<dbReference type="GO" id="GO:0015018">
    <property type="term" value="F:galactosylgalactosylxylosylprotein 3-beta-glucuronosyltransferase activity"/>
    <property type="evidence" value="ECO:0007669"/>
    <property type="project" value="UniProtKB-UniRule"/>
</dbReference>
<dbReference type="Gene3D" id="3.90.550.10">
    <property type="entry name" value="Spore Coat Polysaccharide Biosynthesis Protein SpsA, Chain A"/>
    <property type="match status" value="2"/>
</dbReference>
<keyword evidence="12" id="KW-0333">Golgi apparatus</keyword>
<dbReference type="GO" id="GO:0046872">
    <property type="term" value="F:metal ion binding"/>
    <property type="evidence" value="ECO:0007669"/>
    <property type="project" value="UniProtKB-KW"/>
</dbReference>
<evidence type="ECO:0000313" key="14">
    <source>
        <dbReference type="EMBL" id="KII66087.1"/>
    </source>
</evidence>
<evidence type="ECO:0000313" key="15">
    <source>
        <dbReference type="Proteomes" id="UP000031668"/>
    </source>
</evidence>
<dbReference type="GO" id="GO:0005975">
    <property type="term" value="P:carbohydrate metabolic process"/>
    <property type="evidence" value="ECO:0007669"/>
    <property type="project" value="TreeGrafter"/>
</dbReference>
<dbReference type="PANTHER" id="PTHR10896">
    <property type="entry name" value="GALACTOSYLGALACTOSYLXYLOSYLPROTEIN 3-BETA-GLUCURONOSYLTRANSFERASE BETA-1,3-GLUCURONYLTRANSFERASE"/>
    <property type="match status" value="1"/>
</dbReference>
<dbReference type="InterPro" id="IPR029044">
    <property type="entry name" value="Nucleotide-diphossugar_trans"/>
</dbReference>
<feature type="signal peptide" evidence="13">
    <location>
        <begin position="1"/>
        <end position="24"/>
    </location>
</feature>
<evidence type="ECO:0000256" key="8">
    <source>
        <dbReference type="ARBA" id="ARBA00023136"/>
    </source>
</evidence>
<keyword evidence="12" id="KW-0464">Manganese</keyword>
<dbReference type="UniPathway" id="UPA00378"/>
<dbReference type="GO" id="GO:0000139">
    <property type="term" value="C:Golgi membrane"/>
    <property type="evidence" value="ECO:0007669"/>
    <property type="project" value="UniProtKB-SubCell"/>
</dbReference>
<evidence type="ECO:0000256" key="6">
    <source>
        <dbReference type="ARBA" id="ARBA00022968"/>
    </source>
</evidence>
<keyword evidence="9" id="KW-0325">Glycoprotein</keyword>
<proteinExistence type="inferred from homology"/>
<dbReference type="AlphaFoldDB" id="A0A0C2MWV8"/>
<evidence type="ECO:0000256" key="12">
    <source>
        <dbReference type="RuleBase" id="RU363127"/>
    </source>
</evidence>
<protein>
    <recommendedName>
        <fullName evidence="3 12">Galactosylgalactosylxylosylprotein 3-beta-glucuronosyltransferase</fullName>
        <ecNumber evidence="3 12">2.4.1.135</ecNumber>
    </recommendedName>
</protein>
<evidence type="ECO:0000256" key="4">
    <source>
        <dbReference type="ARBA" id="ARBA00022679"/>
    </source>
</evidence>
<dbReference type="SUPFAM" id="SSF53448">
    <property type="entry name" value="Nucleotide-diphospho-sugar transferases"/>
    <property type="match status" value="1"/>
</dbReference>
<feature type="chain" id="PRO_5002169038" description="Galactosylgalactosylxylosylprotein 3-beta-glucuronosyltransferase" evidence="13">
    <location>
        <begin position="25"/>
        <end position="260"/>
    </location>
</feature>
<keyword evidence="4 12" id="KW-0808">Transferase</keyword>
<evidence type="ECO:0000256" key="11">
    <source>
        <dbReference type="PIRSR" id="PIRSR605027-1"/>
    </source>
</evidence>
<organism evidence="14 15">
    <name type="scientific">Thelohanellus kitauei</name>
    <name type="common">Myxosporean</name>
    <dbReference type="NCBI Taxonomy" id="669202"/>
    <lineage>
        <taxon>Eukaryota</taxon>
        <taxon>Metazoa</taxon>
        <taxon>Cnidaria</taxon>
        <taxon>Myxozoa</taxon>
        <taxon>Myxosporea</taxon>
        <taxon>Bivalvulida</taxon>
        <taxon>Platysporina</taxon>
        <taxon>Myxobolidae</taxon>
        <taxon>Thelohanellus</taxon>
    </lineage>
</organism>
<dbReference type="PANTHER" id="PTHR10896:SF65">
    <property type="entry name" value="GALACTOSYLGALACTOSYLXYLOSYLPROTEIN 3-BETA-GLUCURONOSYLTRANSFERASE 3"/>
    <property type="match status" value="1"/>
</dbReference>
<keyword evidence="12" id="KW-0479">Metal-binding</keyword>
<dbReference type="Pfam" id="PF03360">
    <property type="entry name" value="Glyco_transf_43"/>
    <property type="match status" value="1"/>
</dbReference>
<sequence>MNNRIAKWLLALAFVAMFLMFNHRLSTPKCHRKPKIVIDNLLYLRTDIVPNDLYTKISHFEFTQNRLLKRCIKQQEWNAKLPWIIGITPTYSRMTQVPDLIRLGQTLEQIENFVWIWLRILPTPQTRLIRNITTAAVWPVGHAGGARWSGPICEKEGPVTKYHTNWAQTRRFPVDMAGFGVNLKFLTKHQVYFKHETRHGYLENQFLIDLLNDSLAFIPPNLCKHIFVWHTRTEKPRMAIKGELEMEKSNIDRHLDVVDM</sequence>